<comment type="caution">
    <text evidence="1">The sequence shown here is derived from an EMBL/GenBank/DDBJ whole genome shotgun (WGS) entry which is preliminary data.</text>
</comment>
<proteinExistence type="predicted"/>
<reference evidence="1" key="1">
    <citation type="submission" date="2016-08" db="EMBL/GenBank/DDBJ databases">
        <authorList>
            <person name="Ngugi D.K."/>
            <person name="Miyake S."/>
            <person name="Stingl U."/>
        </authorList>
    </citation>
    <scope>NUCLEOTIDE SEQUENCE</scope>
    <source>
        <strain evidence="1">SCG-B11WGA-EpuloA1</strain>
    </source>
</reference>
<protein>
    <submittedName>
        <fullName evidence="1">Uncharacterized protein</fullName>
    </submittedName>
</protein>
<dbReference type="EMBL" id="LJDB01000070">
    <property type="protein sequence ID" value="ONI39188.1"/>
    <property type="molecule type" value="Genomic_DNA"/>
</dbReference>
<evidence type="ECO:0000313" key="1">
    <source>
        <dbReference type="EMBL" id="ONI39188.1"/>
    </source>
</evidence>
<gene>
    <name evidence="1" type="ORF">AN396_09105</name>
</gene>
<organism evidence="1 2">
    <name type="scientific">Candidatus Epulonipiscium fishelsonii</name>
    <dbReference type="NCBI Taxonomy" id="77094"/>
    <lineage>
        <taxon>Bacteria</taxon>
        <taxon>Bacillati</taxon>
        <taxon>Bacillota</taxon>
        <taxon>Clostridia</taxon>
        <taxon>Lachnospirales</taxon>
        <taxon>Lachnospiraceae</taxon>
        <taxon>Candidatus Epulonipiscium</taxon>
    </lineage>
</organism>
<evidence type="ECO:0000313" key="2">
    <source>
        <dbReference type="Proteomes" id="UP000188605"/>
    </source>
</evidence>
<accession>A0ACC8XAC1</accession>
<name>A0ACC8XAC1_9FIRM</name>
<dbReference type="Proteomes" id="UP000188605">
    <property type="component" value="Unassembled WGS sequence"/>
</dbReference>
<keyword evidence="2" id="KW-1185">Reference proteome</keyword>
<sequence>MQKLFPLILILLASGCSPKVSDDVKSQTKEIPVDIHFIDVGQGDSIFINYGDFDMLIDAGDNSSGDTVVNYLKEQGVKALDYFVLTHMDADHIGGADEVLEEFKVENIIDSGDTDKTTKTYENYKLMRNAENAAYKEDTSMNIHIDEHLNFKIIETGDSYKDENDNSVVIEMVYMDTKVLFTGDMESAAEKAFMEFAEEVDILKSAHHGSKTSSTEEFLDKVDAEYVVISAGKDNKYGHPHTQTLERYNERDMEIYRTDLDGTILCTIWPDNDITWITEIN</sequence>